<organism evidence="6 7">
    <name type="scientific">Achromobacter deleyi</name>
    <dbReference type="NCBI Taxonomy" id="1353891"/>
    <lineage>
        <taxon>Bacteria</taxon>
        <taxon>Pseudomonadati</taxon>
        <taxon>Pseudomonadota</taxon>
        <taxon>Betaproteobacteria</taxon>
        <taxon>Burkholderiales</taxon>
        <taxon>Alcaligenaceae</taxon>
        <taxon>Achromobacter</taxon>
    </lineage>
</organism>
<evidence type="ECO:0000256" key="3">
    <source>
        <dbReference type="ARBA" id="ARBA00023163"/>
    </source>
</evidence>
<dbReference type="Proteomes" id="UP000595231">
    <property type="component" value="Chromosome"/>
</dbReference>
<dbReference type="InterPro" id="IPR018060">
    <property type="entry name" value="HTH_AraC"/>
</dbReference>
<feature type="domain" description="HTH araC/xylS-type" evidence="5">
    <location>
        <begin position="218"/>
        <end position="316"/>
    </location>
</feature>
<feature type="region of interest" description="Disordered" evidence="4">
    <location>
        <begin position="1"/>
        <end position="25"/>
    </location>
</feature>
<feature type="compositionally biased region" description="Basic and acidic residues" evidence="4">
    <location>
        <begin position="1"/>
        <end position="15"/>
    </location>
</feature>
<dbReference type="InterPro" id="IPR009594">
    <property type="entry name" value="Tscrpt_reg_HTH_AraC_N"/>
</dbReference>
<keyword evidence="1" id="KW-0805">Transcription regulation</keyword>
<dbReference type="Pfam" id="PF12833">
    <property type="entry name" value="HTH_18"/>
    <property type="match status" value="1"/>
</dbReference>
<keyword evidence="3" id="KW-0804">Transcription</keyword>
<evidence type="ECO:0000256" key="2">
    <source>
        <dbReference type="ARBA" id="ARBA00023125"/>
    </source>
</evidence>
<dbReference type="EMBL" id="CP065997">
    <property type="protein sequence ID" value="QQB37219.1"/>
    <property type="molecule type" value="Genomic_DNA"/>
</dbReference>
<name>A0A7T4E6H9_9BURK</name>
<dbReference type="PROSITE" id="PS01124">
    <property type="entry name" value="HTH_ARAC_FAMILY_2"/>
    <property type="match status" value="1"/>
</dbReference>
<gene>
    <name evidence="6" type="ORF">I6I07_11750</name>
</gene>
<evidence type="ECO:0000259" key="5">
    <source>
        <dbReference type="PROSITE" id="PS01124"/>
    </source>
</evidence>
<dbReference type="PROSITE" id="PS00041">
    <property type="entry name" value="HTH_ARAC_FAMILY_1"/>
    <property type="match status" value="1"/>
</dbReference>
<dbReference type="PANTHER" id="PTHR43436">
    <property type="entry name" value="ARAC-FAMILY TRANSCRIPTIONAL REGULATOR"/>
    <property type="match status" value="1"/>
</dbReference>
<accession>A0A7T4E6H9</accession>
<dbReference type="GO" id="GO:0043565">
    <property type="term" value="F:sequence-specific DNA binding"/>
    <property type="evidence" value="ECO:0007669"/>
    <property type="project" value="InterPro"/>
</dbReference>
<keyword evidence="2" id="KW-0238">DNA-binding</keyword>
<dbReference type="AlphaFoldDB" id="A0A7T4E6H9"/>
<dbReference type="SUPFAM" id="SSF46689">
    <property type="entry name" value="Homeodomain-like"/>
    <property type="match status" value="2"/>
</dbReference>
<evidence type="ECO:0000256" key="1">
    <source>
        <dbReference type="ARBA" id="ARBA00023015"/>
    </source>
</evidence>
<proteinExistence type="predicted"/>
<evidence type="ECO:0000256" key="4">
    <source>
        <dbReference type="SAM" id="MobiDB-lite"/>
    </source>
</evidence>
<dbReference type="GO" id="GO:0003700">
    <property type="term" value="F:DNA-binding transcription factor activity"/>
    <property type="evidence" value="ECO:0007669"/>
    <property type="project" value="InterPro"/>
</dbReference>
<dbReference type="PANTHER" id="PTHR43436:SF1">
    <property type="entry name" value="TRANSCRIPTIONAL REGULATORY PROTEIN"/>
    <property type="match status" value="1"/>
</dbReference>
<dbReference type="Gene3D" id="1.10.10.60">
    <property type="entry name" value="Homeodomain-like"/>
    <property type="match status" value="1"/>
</dbReference>
<protein>
    <submittedName>
        <fullName evidence="6">AraC family transcriptional regulator</fullName>
    </submittedName>
</protein>
<dbReference type="InterPro" id="IPR009057">
    <property type="entry name" value="Homeodomain-like_sf"/>
</dbReference>
<dbReference type="RefSeq" id="WP_198486761.1">
    <property type="nucleotide sequence ID" value="NZ_CP065997.1"/>
</dbReference>
<dbReference type="InterPro" id="IPR018062">
    <property type="entry name" value="HTH_AraC-typ_CS"/>
</dbReference>
<reference evidence="6 7" key="1">
    <citation type="submission" date="2020-12" db="EMBL/GenBank/DDBJ databases">
        <title>FDA dAtabase for Regulatory Grade micrObial Sequences (FDA-ARGOS): Supporting development and validation of Infectious Disease Dx tests.</title>
        <authorList>
            <person name="Sproer C."/>
            <person name="Gronow S."/>
            <person name="Severitt S."/>
            <person name="Schroder I."/>
            <person name="Tallon L."/>
            <person name="Sadzewicz L."/>
            <person name="Zhao X."/>
            <person name="Boylan J."/>
            <person name="Ott S."/>
            <person name="Bowen H."/>
            <person name="Vavikolanu K."/>
            <person name="Mehta A."/>
            <person name="Aluvathingal J."/>
            <person name="Nadendla S."/>
            <person name="Lowell S."/>
            <person name="Myers T."/>
            <person name="Yan Y."/>
            <person name="Sichtig H."/>
        </authorList>
    </citation>
    <scope>NUCLEOTIDE SEQUENCE [LARGE SCALE GENOMIC DNA]</scope>
    <source>
        <strain evidence="6 7">FDAARGOS_1050</strain>
    </source>
</reference>
<evidence type="ECO:0000313" key="6">
    <source>
        <dbReference type="EMBL" id="QQB37219.1"/>
    </source>
</evidence>
<dbReference type="SMART" id="SM00342">
    <property type="entry name" value="HTH_ARAC"/>
    <property type="match status" value="1"/>
</dbReference>
<dbReference type="Pfam" id="PF06719">
    <property type="entry name" value="AraC_N"/>
    <property type="match status" value="1"/>
</dbReference>
<sequence>MQLPEEMKEVARSCDESPAGAGLSRPGELTGALLRAARQYADARLDGEGVAATPIDGMFILRETAPSPLQYAITRPLVALVLQGGKRVGMGERSFTFGAGESLLIAMDVPTVSQVITASAAAPYYSLVVELDAAVITELVGEMGELPLQPDHPVRVGRTEAEVADAALRLLRLLDRPRSLAVLGRQLVRELHYWLLAGRHGGAIRVLGVADGHGRRIARAIEMLRAGYARPLRIETLAEAAGMSLSVFHTHFRNITTLTPLQFQKQLRLLEARRRMLAEGVAIGAAAHGVGYESVTQFTREYARMFGQPPARNIREMRALAHSATS</sequence>
<evidence type="ECO:0000313" key="7">
    <source>
        <dbReference type="Proteomes" id="UP000595231"/>
    </source>
</evidence>